<feature type="transmembrane region" description="Helical" evidence="1">
    <location>
        <begin position="36"/>
        <end position="56"/>
    </location>
</feature>
<keyword evidence="1" id="KW-0472">Membrane</keyword>
<dbReference type="Proteomes" id="UP000289257">
    <property type="component" value="Unassembled WGS sequence"/>
</dbReference>
<evidence type="ECO:0000313" key="2">
    <source>
        <dbReference type="EMBL" id="RWZ78908.1"/>
    </source>
</evidence>
<keyword evidence="3" id="KW-1185">Reference proteome</keyword>
<comment type="caution">
    <text evidence="2">The sequence shown here is derived from an EMBL/GenBank/DDBJ whole genome shotgun (WGS) entry which is preliminary data.</text>
</comment>
<keyword evidence="1" id="KW-1133">Transmembrane helix</keyword>
<dbReference type="EMBL" id="SCKX01000001">
    <property type="protein sequence ID" value="RWZ78908.1"/>
    <property type="molecule type" value="Genomic_DNA"/>
</dbReference>
<dbReference type="AlphaFoldDB" id="A0A4Q0AJP8"/>
<sequence length="120" mass="13630">MHKILRHGKRIGTAIVGGLVTIIGVILIPYPGPGWLIVFAGLAILATEFQFAAKWLTWLKAKYLSWQSWLKRQPKVLQLLILGATGLVILVTIWLLNTFGLIDDFFQWNVKWLHSPILRS</sequence>
<feature type="transmembrane region" description="Helical" evidence="1">
    <location>
        <begin position="12"/>
        <end position="30"/>
    </location>
</feature>
<dbReference type="InterPro" id="IPR019099">
    <property type="entry name" value="Uncharacterised_PGPGW_TM"/>
</dbReference>
<proteinExistence type="predicted"/>
<dbReference type="Pfam" id="PF09656">
    <property type="entry name" value="PGPGW"/>
    <property type="match status" value="1"/>
</dbReference>
<evidence type="ECO:0000313" key="3">
    <source>
        <dbReference type="Proteomes" id="UP000289257"/>
    </source>
</evidence>
<dbReference type="NCBIfam" id="TIGR02611">
    <property type="entry name" value="TIGR02611 family protein"/>
    <property type="match status" value="1"/>
</dbReference>
<protein>
    <submittedName>
        <fullName evidence="2">TIGR02611 family protein</fullName>
    </submittedName>
</protein>
<dbReference type="InterPro" id="IPR013434">
    <property type="entry name" value="CHP02611"/>
</dbReference>
<accession>A0A4Q0AJP8</accession>
<name>A0A4Q0AJP8_9BACT</name>
<feature type="transmembrane region" description="Helical" evidence="1">
    <location>
        <begin position="76"/>
        <end position="96"/>
    </location>
</feature>
<organism evidence="2 3">
    <name type="scientific">Candidatus Microsaccharimonas sossegonensis</name>
    <dbReference type="NCBI Taxonomy" id="2506948"/>
    <lineage>
        <taxon>Bacteria</taxon>
        <taxon>Candidatus Saccharimonadota</taxon>
        <taxon>Candidatus Saccharimonadia</taxon>
        <taxon>Candidatus Saccharimonadales</taxon>
        <taxon>Candidatus Saccharimonadaceae</taxon>
        <taxon>Candidatus Microsaccharimonas</taxon>
    </lineage>
</organism>
<keyword evidence="1" id="KW-0812">Transmembrane</keyword>
<evidence type="ECO:0000256" key="1">
    <source>
        <dbReference type="SAM" id="Phobius"/>
    </source>
</evidence>
<reference evidence="2" key="1">
    <citation type="submission" date="2019-01" db="EMBL/GenBank/DDBJ databases">
        <title>Genomic signatures and co-occurrence patterns of the ultra-small Saccharimodia (Patescibacteria phylum) suggest a symbiotic lifestyle.</title>
        <authorList>
            <person name="Lemos L."/>
            <person name="Medeiros J."/>
            <person name="Andreote F."/>
            <person name="Fernandes G."/>
            <person name="Varani A."/>
            <person name="Oliveira G."/>
            <person name="Pylro V."/>
        </authorList>
    </citation>
    <scope>NUCLEOTIDE SEQUENCE [LARGE SCALE GENOMIC DNA]</scope>
    <source>
        <strain evidence="2">AMD02</strain>
    </source>
</reference>
<gene>
    <name evidence="2" type="ORF">EOT05_04155</name>
</gene>